<dbReference type="InterPro" id="IPR036047">
    <property type="entry name" value="F-box-like_dom_sf"/>
</dbReference>
<feature type="region of interest" description="Disordered" evidence="3">
    <location>
        <begin position="15"/>
        <end position="51"/>
    </location>
</feature>
<name>A0A9W8IYM3_9AGAR</name>
<evidence type="ECO:0000259" key="4">
    <source>
        <dbReference type="PROSITE" id="PS50181"/>
    </source>
</evidence>
<proteinExistence type="predicted"/>
<feature type="compositionally biased region" description="Pro residues" evidence="3">
    <location>
        <begin position="15"/>
        <end position="25"/>
    </location>
</feature>
<dbReference type="Gene3D" id="1.20.1280.50">
    <property type="match status" value="1"/>
</dbReference>
<dbReference type="OrthoDB" id="190105at2759"/>
<evidence type="ECO:0000256" key="1">
    <source>
        <dbReference type="ARBA" id="ARBA00022574"/>
    </source>
</evidence>
<organism evidence="5 6">
    <name type="scientific">Candolleomyces eurysporus</name>
    <dbReference type="NCBI Taxonomy" id="2828524"/>
    <lineage>
        <taxon>Eukaryota</taxon>
        <taxon>Fungi</taxon>
        <taxon>Dikarya</taxon>
        <taxon>Basidiomycota</taxon>
        <taxon>Agaricomycotina</taxon>
        <taxon>Agaricomycetes</taxon>
        <taxon>Agaricomycetidae</taxon>
        <taxon>Agaricales</taxon>
        <taxon>Agaricineae</taxon>
        <taxon>Psathyrellaceae</taxon>
        <taxon>Candolleomyces</taxon>
    </lineage>
</organism>
<evidence type="ECO:0000313" key="5">
    <source>
        <dbReference type="EMBL" id="KAJ2925050.1"/>
    </source>
</evidence>
<feature type="domain" description="F-box" evidence="4">
    <location>
        <begin position="89"/>
        <end position="136"/>
    </location>
</feature>
<dbReference type="PANTHER" id="PTHR19872">
    <property type="entry name" value="UBIQUITIN LIGASE SPECIFICITY FACTOR/HREP PROTEIN"/>
    <property type="match status" value="1"/>
</dbReference>
<evidence type="ECO:0000313" key="6">
    <source>
        <dbReference type="Proteomes" id="UP001140091"/>
    </source>
</evidence>
<accession>A0A9W8IYM3</accession>
<protein>
    <recommendedName>
        <fullName evidence="4">F-box domain-containing protein</fullName>
    </recommendedName>
</protein>
<evidence type="ECO:0000256" key="3">
    <source>
        <dbReference type="SAM" id="MobiDB-lite"/>
    </source>
</evidence>
<dbReference type="Gene3D" id="2.130.10.10">
    <property type="entry name" value="YVTN repeat-like/Quinoprotein amine dehydrogenase"/>
    <property type="match status" value="1"/>
</dbReference>
<dbReference type="AlphaFoldDB" id="A0A9W8IYM3"/>
<dbReference type="SUPFAM" id="SSF50978">
    <property type="entry name" value="WD40 repeat-like"/>
    <property type="match status" value="1"/>
</dbReference>
<dbReference type="Proteomes" id="UP001140091">
    <property type="component" value="Unassembled WGS sequence"/>
</dbReference>
<dbReference type="PANTHER" id="PTHR19872:SF9">
    <property type="entry name" value="UBIQUITIN-BINDING SDF UBIQUITIN LIGASE COMPLEX SUBUNIT"/>
    <property type="match status" value="1"/>
</dbReference>
<dbReference type="InterPro" id="IPR051075">
    <property type="entry name" value="SCF_subunit_WD-repeat"/>
</dbReference>
<dbReference type="InterPro" id="IPR036322">
    <property type="entry name" value="WD40_repeat_dom_sf"/>
</dbReference>
<dbReference type="Pfam" id="PF12937">
    <property type="entry name" value="F-box-like"/>
    <property type="match status" value="1"/>
</dbReference>
<comment type="caution">
    <text evidence="5">The sequence shown here is derived from an EMBL/GenBank/DDBJ whole genome shotgun (WGS) entry which is preliminary data.</text>
</comment>
<keyword evidence="6" id="KW-1185">Reference proteome</keyword>
<reference evidence="5" key="1">
    <citation type="submission" date="2022-06" db="EMBL/GenBank/DDBJ databases">
        <title>Genome Sequence of Candolleomyces eurysporus.</title>
        <authorList>
            <person name="Buettner E."/>
        </authorList>
    </citation>
    <scope>NUCLEOTIDE SEQUENCE</scope>
    <source>
        <strain evidence="5">VTCC 930004</strain>
    </source>
</reference>
<sequence length="310" mass="34577">MPPLHLHTTVYAPVVSPPTPAPSPGPVQTFDLLPSPGSSPTSSENFEHETITTERGPVIRRQFLSSLLASCTPEELLFISATIAPRLKRDFLFCLPTELALYVLSFIEDPKTLARAEQVSQHWRTLVNEESVWKKMCEVHGFDDWNNDNEPFEEEPLEEMEQFANFPMDPALEWLITKRRQEIGDRKGKAKESTPSYRSHFRNCYITMTNWRKGGHLLRSHRIPIVTTESETVTSLALDPDWVVIGLANSRIQVYSAKTGVLAKTLIGHESGVWSLSLVSKGGWMAPQPTPPAAANLTPGSSPVVILIVV</sequence>
<feature type="compositionally biased region" description="Low complexity" evidence="3">
    <location>
        <begin position="26"/>
        <end position="43"/>
    </location>
</feature>
<dbReference type="PROSITE" id="PS50181">
    <property type="entry name" value="FBOX"/>
    <property type="match status" value="1"/>
</dbReference>
<dbReference type="InterPro" id="IPR015943">
    <property type="entry name" value="WD40/YVTN_repeat-like_dom_sf"/>
</dbReference>
<dbReference type="InterPro" id="IPR001810">
    <property type="entry name" value="F-box_dom"/>
</dbReference>
<keyword evidence="2" id="KW-0677">Repeat</keyword>
<gene>
    <name evidence="5" type="ORF">H1R20_g12050</name>
</gene>
<evidence type="ECO:0000256" key="2">
    <source>
        <dbReference type="ARBA" id="ARBA00022737"/>
    </source>
</evidence>
<feature type="non-terminal residue" evidence="5">
    <location>
        <position position="310"/>
    </location>
</feature>
<dbReference type="SMART" id="SM00256">
    <property type="entry name" value="FBOX"/>
    <property type="match status" value="1"/>
</dbReference>
<dbReference type="EMBL" id="JANBPK010001196">
    <property type="protein sequence ID" value="KAJ2925050.1"/>
    <property type="molecule type" value="Genomic_DNA"/>
</dbReference>
<dbReference type="SUPFAM" id="SSF81383">
    <property type="entry name" value="F-box domain"/>
    <property type="match status" value="1"/>
</dbReference>
<keyword evidence="1" id="KW-0853">WD repeat</keyword>